<gene>
    <name evidence="1" type="ORF">KQY15_16775</name>
</gene>
<reference evidence="1 2" key="1">
    <citation type="submission" date="2021-06" db="EMBL/GenBank/DDBJ databases">
        <title>Rheinheimera indica sp. nov., isolated from deep-sea sediment.</title>
        <authorList>
            <person name="Wang Z."/>
            <person name="Zhang X.-Y."/>
        </authorList>
    </citation>
    <scope>NUCLEOTIDE SEQUENCE [LARGE SCALE GENOMIC DNA]</scope>
    <source>
        <strain evidence="1 2">SM2107</strain>
    </source>
</reference>
<sequence>MLVNTVTSNTLNVAATEASNTNRTAAAAPLVADTGAAQNNLKTTAIQTIADAPATNAVQTAEANSESVRVSSSIGRAASAGQLTREQALEIYRNIARFL</sequence>
<dbReference type="RefSeq" id="WP_217671065.1">
    <property type="nucleotide sequence ID" value="NZ_JAHRID010000009.1"/>
</dbReference>
<accession>A0ABS6MPJ5</accession>
<organism evidence="1 2">
    <name type="scientific">Arsukibacterium indicum</name>
    <dbReference type="NCBI Taxonomy" id="2848612"/>
    <lineage>
        <taxon>Bacteria</taxon>
        <taxon>Pseudomonadati</taxon>
        <taxon>Pseudomonadota</taxon>
        <taxon>Gammaproteobacteria</taxon>
        <taxon>Chromatiales</taxon>
        <taxon>Chromatiaceae</taxon>
        <taxon>Arsukibacterium</taxon>
    </lineage>
</organism>
<keyword evidence="2" id="KW-1185">Reference proteome</keyword>
<protein>
    <submittedName>
        <fullName evidence="1">Uncharacterized protein</fullName>
    </submittedName>
</protein>
<evidence type="ECO:0000313" key="1">
    <source>
        <dbReference type="EMBL" id="MBV2130752.1"/>
    </source>
</evidence>
<proteinExistence type="predicted"/>
<dbReference type="Proteomes" id="UP000704611">
    <property type="component" value="Unassembled WGS sequence"/>
</dbReference>
<dbReference type="EMBL" id="JAHRID010000009">
    <property type="protein sequence ID" value="MBV2130752.1"/>
    <property type="molecule type" value="Genomic_DNA"/>
</dbReference>
<evidence type="ECO:0000313" key="2">
    <source>
        <dbReference type="Proteomes" id="UP000704611"/>
    </source>
</evidence>
<comment type="caution">
    <text evidence="1">The sequence shown here is derived from an EMBL/GenBank/DDBJ whole genome shotgun (WGS) entry which is preliminary data.</text>
</comment>
<name>A0ABS6MPJ5_9GAMM</name>